<evidence type="ECO:0000256" key="2">
    <source>
        <dbReference type="ARBA" id="ARBA00022705"/>
    </source>
</evidence>
<dbReference type="PROSITE" id="PS00841">
    <property type="entry name" value="XPG_1"/>
    <property type="match status" value="1"/>
</dbReference>
<dbReference type="InterPro" id="IPR006086">
    <property type="entry name" value="XPG-I_dom"/>
</dbReference>
<dbReference type="PRINTS" id="PR00853">
    <property type="entry name" value="XPGRADSUPER"/>
</dbReference>
<dbReference type="Gene3D" id="1.10.150.20">
    <property type="entry name" value="5' to 3' exonuclease, C-terminal subdomain"/>
    <property type="match status" value="1"/>
</dbReference>
<accession>F4PNV7</accession>
<dbReference type="EMBL" id="GL883008">
    <property type="protein sequence ID" value="EGG23160.1"/>
    <property type="molecule type" value="Genomic_DNA"/>
</dbReference>
<evidence type="ECO:0000259" key="19">
    <source>
        <dbReference type="SMART" id="SM00485"/>
    </source>
</evidence>
<dbReference type="GO" id="GO:0043137">
    <property type="term" value="P:DNA replication, removal of RNA primer"/>
    <property type="evidence" value="ECO:0007669"/>
    <property type="project" value="UniProtKB-UniRule"/>
</dbReference>
<dbReference type="SUPFAM" id="SSF47807">
    <property type="entry name" value="5' to 3' exonuclease, C-terminal subdomain"/>
    <property type="match status" value="1"/>
</dbReference>
<feature type="domain" description="XPG-I" evidence="18">
    <location>
        <begin position="162"/>
        <end position="234"/>
    </location>
</feature>
<evidence type="ECO:0000256" key="10">
    <source>
        <dbReference type="ARBA" id="ARBA00023128"/>
    </source>
</evidence>
<sequence>MPRKEIIYRDRDRYRMGVKKLRSLIEEQAPKAIKNTEFKALEGRIIAVDTSNNLYQFLTAIGTENGSSLMNSIGETTSHLQGTFYRTIKFMSNGIKPVFVFDGAPPTLKSGELAKRSAKKKEAKENLDEAKETGTTEDVAKFSKRTTSATRKQNEECIKLLTLMGIPVVRAPCEAEAQCAELVKGGKAWASGSEDMDSLAFGTKILLRNLTASDQKKNPLWEFDHEKLLYGTGFTHDQFIDLCILLGCDYCESIRGIGPVRAFELMQKHKSIEEVVKHLDPTKYPVPVPFPFDEAREPIQEPTCHPCR</sequence>
<dbReference type="CDD" id="cd09907">
    <property type="entry name" value="H3TH_FEN1-Euk"/>
    <property type="match status" value="1"/>
</dbReference>
<reference evidence="21" key="1">
    <citation type="journal article" date="2011" name="Genome Res.">
        <title>Phylogeny-wide analysis of social amoeba genomes highlights ancient origins for complex intercellular communication.</title>
        <authorList>
            <person name="Heidel A.J."/>
            <person name="Lawal H.M."/>
            <person name="Felder M."/>
            <person name="Schilde C."/>
            <person name="Helps N.R."/>
            <person name="Tunggal B."/>
            <person name="Rivero F."/>
            <person name="John U."/>
            <person name="Schleicher M."/>
            <person name="Eichinger L."/>
            <person name="Platzer M."/>
            <person name="Noegel A.A."/>
            <person name="Schaap P."/>
            <person name="Gloeckner G."/>
        </authorList>
    </citation>
    <scope>NUCLEOTIDE SEQUENCE [LARGE SCALE GENOMIC DNA]</scope>
    <source>
        <strain evidence="21">SH3</strain>
    </source>
</reference>
<dbReference type="FunFam" id="1.10.150.20:FF:000009">
    <property type="entry name" value="Flap endonuclease 1"/>
    <property type="match status" value="1"/>
</dbReference>
<evidence type="ECO:0000256" key="6">
    <source>
        <dbReference type="ARBA" id="ARBA00022763"/>
    </source>
</evidence>
<dbReference type="OrthoDB" id="1937206at2759"/>
<evidence type="ECO:0000256" key="9">
    <source>
        <dbReference type="ARBA" id="ARBA00022842"/>
    </source>
</evidence>
<keyword evidence="21" id="KW-1185">Reference proteome</keyword>
<name>F4PNV7_CACFS</name>
<organism evidence="20 21">
    <name type="scientific">Cavenderia fasciculata</name>
    <name type="common">Slime mold</name>
    <name type="synonym">Dictyostelium fasciculatum</name>
    <dbReference type="NCBI Taxonomy" id="261658"/>
    <lineage>
        <taxon>Eukaryota</taxon>
        <taxon>Amoebozoa</taxon>
        <taxon>Evosea</taxon>
        <taxon>Eumycetozoa</taxon>
        <taxon>Dictyostelia</taxon>
        <taxon>Acytosteliales</taxon>
        <taxon>Cavenderiaceae</taxon>
        <taxon>Cavenderia</taxon>
    </lineage>
</organism>
<evidence type="ECO:0000256" key="5">
    <source>
        <dbReference type="ARBA" id="ARBA00022759"/>
    </source>
</evidence>
<dbReference type="InterPro" id="IPR019974">
    <property type="entry name" value="XPG_CS"/>
</dbReference>
<dbReference type="GO" id="GO:0017108">
    <property type="term" value="F:5'-flap endonuclease activity"/>
    <property type="evidence" value="ECO:0007669"/>
    <property type="project" value="UniProtKB-UniRule"/>
</dbReference>
<comment type="function">
    <text evidence="13 16">Structure-specific nuclease with 5'-flap endonuclease and 5'-3' exonuclease activities involved in DNA replication and repair. During DNA replication, cleaves the 5'-overhanging flap structure that is generated by displacement synthesis when DNA polymerase encounters the 5'-end of a downstream Okazaki fragment. It enters the flap from the 5'-end and then tracks to cleave the flap base, leaving a nick for ligation. Also involved in the long patch base excision repair (LP-BER) pathway, by cleaving within the apurinic/apyrimidinic (AP) site-terminated flap. Acts as a genome stabilization factor that prevents flaps from equilibrating into structures that lead to duplications and deletions. Also possesses 5'-3' exonuclease activity on nicked or gapped double-stranded DNA, and exhibits RNase H activity. Also involved in replication and repair of rDNA and in repairing mitochondrial DNA.</text>
</comment>
<comment type="similarity">
    <text evidence="14 16">Belongs to the XPG/RAD2 endonuclease family. FEN1 subfamily.</text>
</comment>
<keyword evidence="2 16" id="KW-0235">DNA replication</keyword>
<keyword evidence="1 16" id="KW-0597">Phosphoprotein</keyword>
<comment type="subunit">
    <text evidence="15">Interacts with PCNA1 and PCNA2. Three molecules of FEN1 bind to one PCNA trimer with each molecule binding to one PCNA monomer. PCNA stimulates the nuclease activity without altering cleavage specificity.</text>
</comment>
<evidence type="ECO:0000256" key="17">
    <source>
        <dbReference type="SAM" id="MobiDB-lite"/>
    </source>
</evidence>
<dbReference type="Proteomes" id="UP000007797">
    <property type="component" value="Unassembled WGS sequence"/>
</dbReference>
<evidence type="ECO:0000256" key="16">
    <source>
        <dbReference type="HAMAP-Rule" id="MF_03140"/>
    </source>
</evidence>
<dbReference type="EC" id="3.1.-.-" evidence="16"/>
<dbReference type="InterPro" id="IPR036279">
    <property type="entry name" value="5-3_exonuclease_C_sf"/>
</dbReference>
<dbReference type="GO" id="GO:0003677">
    <property type="term" value="F:DNA binding"/>
    <property type="evidence" value="ECO:0007669"/>
    <property type="project" value="UniProtKB-UniRule"/>
</dbReference>
<dbReference type="GO" id="GO:0005654">
    <property type="term" value="C:nucleoplasm"/>
    <property type="evidence" value="ECO:0007669"/>
    <property type="project" value="UniProtKB-SubCell"/>
</dbReference>
<dbReference type="InterPro" id="IPR006085">
    <property type="entry name" value="XPG_DNA_repair_N"/>
</dbReference>
<dbReference type="Gene3D" id="3.40.50.1010">
    <property type="entry name" value="5'-nuclease"/>
    <property type="match status" value="1"/>
</dbReference>
<dbReference type="GO" id="GO:0005730">
    <property type="term" value="C:nucleolus"/>
    <property type="evidence" value="ECO:0007669"/>
    <property type="project" value="UniProtKB-SubCell"/>
</dbReference>
<dbReference type="InterPro" id="IPR029060">
    <property type="entry name" value="PIN-like_dom_sf"/>
</dbReference>
<evidence type="ECO:0000313" key="21">
    <source>
        <dbReference type="Proteomes" id="UP000007797"/>
    </source>
</evidence>
<evidence type="ECO:0000259" key="18">
    <source>
        <dbReference type="SMART" id="SM00484"/>
    </source>
</evidence>
<dbReference type="InterPro" id="IPR006084">
    <property type="entry name" value="XPG/Rad2"/>
</dbReference>
<keyword evidence="5 16" id="KW-0255">Endonuclease</keyword>
<keyword evidence="7 16" id="KW-0378">Hydrolase</keyword>
<dbReference type="InterPro" id="IPR023426">
    <property type="entry name" value="Flap_endonuc"/>
</dbReference>
<evidence type="ECO:0000256" key="3">
    <source>
        <dbReference type="ARBA" id="ARBA00022722"/>
    </source>
</evidence>
<dbReference type="CDD" id="cd09867">
    <property type="entry name" value="PIN_FEN1"/>
    <property type="match status" value="1"/>
</dbReference>
<dbReference type="PANTHER" id="PTHR11081">
    <property type="entry name" value="FLAP ENDONUCLEASE FAMILY MEMBER"/>
    <property type="match status" value="1"/>
</dbReference>
<dbReference type="GO" id="GO:0006284">
    <property type="term" value="P:base-excision repair"/>
    <property type="evidence" value="ECO:0007669"/>
    <property type="project" value="UniProtKB-UniRule"/>
</dbReference>
<evidence type="ECO:0000256" key="13">
    <source>
        <dbReference type="ARBA" id="ARBA00029382"/>
    </source>
</evidence>
<dbReference type="AlphaFoldDB" id="F4PNV7"/>
<dbReference type="GeneID" id="14875634"/>
<dbReference type="KEGG" id="dfa:DFA_05292"/>
<dbReference type="GO" id="GO:0005739">
    <property type="term" value="C:mitochondrion"/>
    <property type="evidence" value="ECO:0007669"/>
    <property type="project" value="UniProtKB-SubCell"/>
</dbReference>
<evidence type="ECO:0000256" key="11">
    <source>
        <dbReference type="ARBA" id="ARBA00023204"/>
    </source>
</evidence>
<keyword evidence="8 16" id="KW-0269">Exonuclease</keyword>
<dbReference type="GO" id="GO:0000287">
    <property type="term" value="F:magnesium ion binding"/>
    <property type="evidence" value="ECO:0007669"/>
    <property type="project" value="UniProtKB-UniRule"/>
</dbReference>
<keyword evidence="9 16" id="KW-0460">Magnesium</keyword>
<dbReference type="OMA" id="MGIPWVQ"/>
<keyword evidence="6 16" id="KW-0227">DNA damage</keyword>
<gene>
    <name evidence="16 20" type="primary">repG</name>
    <name evidence="20" type="ORF">DFA_05292</name>
</gene>
<dbReference type="SMART" id="SM00485">
    <property type="entry name" value="XPGN"/>
    <property type="match status" value="1"/>
</dbReference>
<evidence type="ECO:0000256" key="4">
    <source>
        <dbReference type="ARBA" id="ARBA00022723"/>
    </source>
</evidence>
<dbReference type="Pfam" id="PF00867">
    <property type="entry name" value="XPG_I"/>
    <property type="match status" value="1"/>
</dbReference>
<dbReference type="PANTHER" id="PTHR11081:SF9">
    <property type="entry name" value="FLAP ENDONUCLEASE 1"/>
    <property type="match status" value="1"/>
</dbReference>
<evidence type="ECO:0000256" key="12">
    <source>
        <dbReference type="ARBA" id="ARBA00023242"/>
    </source>
</evidence>
<keyword evidence="3 16" id="KW-0540">Nuclease</keyword>
<dbReference type="SUPFAM" id="SSF88723">
    <property type="entry name" value="PIN domain-like"/>
    <property type="match status" value="1"/>
</dbReference>
<dbReference type="Pfam" id="PF00752">
    <property type="entry name" value="XPG_N"/>
    <property type="match status" value="1"/>
</dbReference>
<dbReference type="PROSITE" id="PS00842">
    <property type="entry name" value="XPG_2"/>
    <property type="match status" value="1"/>
</dbReference>
<protein>
    <recommendedName>
        <fullName evidence="16">Flap endonuclease 1</fullName>
        <shortName evidence="16">FEN-1</shortName>
        <ecNumber evidence="16">3.1.-.-</ecNumber>
    </recommendedName>
    <alternativeName>
        <fullName evidence="16">Flap structure-specific endonuclease 1</fullName>
    </alternativeName>
</protein>
<dbReference type="SMART" id="SM00279">
    <property type="entry name" value="HhH2"/>
    <property type="match status" value="1"/>
</dbReference>
<proteinExistence type="inferred from homology"/>
<evidence type="ECO:0000256" key="7">
    <source>
        <dbReference type="ARBA" id="ARBA00022801"/>
    </source>
</evidence>
<comment type="cofactor">
    <cofactor evidence="16">
        <name>Mg(2+)</name>
        <dbReference type="ChEBI" id="CHEBI:18420"/>
    </cofactor>
    <text evidence="16">Binds 2 magnesium ions per subunit. They probably participate in the reaction catalyzed by the enzyme. May bind an additional third magnesium ion after substrate binding.</text>
</comment>
<keyword evidence="11 16" id="KW-0234">DNA repair</keyword>
<dbReference type="GO" id="GO:0008409">
    <property type="term" value="F:5'-3' exonuclease activity"/>
    <property type="evidence" value="ECO:0007669"/>
    <property type="project" value="UniProtKB-UniRule"/>
</dbReference>
<dbReference type="SMART" id="SM00484">
    <property type="entry name" value="XPGI"/>
    <property type="match status" value="1"/>
</dbReference>
<evidence type="ECO:0000256" key="15">
    <source>
        <dbReference type="ARBA" id="ARBA00063178"/>
    </source>
</evidence>
<feature type="domain" description="XPG N-terminal" evidence="19">
    <location>
        <begin position="16"/>
        <end position="123"/>
    </location>
</feature>
<keyword evidence="4 16" id="KW-0479">Metal-binding</keyword>
<dbReference type="STRING" id="1054147.F4PNV7"/>
<comment type="subcellular location">
    <subcellularLocation>
        <location evidence="16">Nucleus</location>
        <location evidence="16">Nucleolus</location>
    </subcellularLocation>
    <subcellularLocation>
        <location evidence="16">Nucleus</location>
        <location evidence="16">Nucleoplasm</location>
    </subcellularLocation>
    <subcellularLocation>
        <location evidence="16">Mitochondrion</location>
    </subcellularLocation>
    <text evidence="16">Resides mostly in the nucleoli and relocalizes to the nucleoplasm upon DNA damage.</text>
</comment>
<evidence type="ECO:0000256" key="1">
    <source>
        <dbReference type="ARBA" id="ARBA00022553"/>
    </source>
</evidence>
<dbReference type="RefSeq" id="XP_004361011.1">
    <property type="nucleotide sequence ID" value="XM_004360954.1"/>
</dbReference>
<keyword evidence="12 16" id="KW-0539">Nucleus</keyword>
<feature type="region of interest" description="Disordered" evidence="17">
    <location>
        <begin position="112"/>
        <end position="137"/>
    </location>
</feature>
<dbReference type="FunFam" id="3.40.50.1010:FF:000016">
    <property type="entry name" value="Flap endonuclease 1"/>
    <property type="match status" value="1"/>
</dbReference>
<dbReference type="InterPro" id="IPR008918">
    <property type="entry name" value="HhH2"/>
</dbReference>
<keyword evidence="10 16" id="KW-0496">Mitochondrion</keyword>
<evidence type="ECO:0000256" key="14">
    <source>
        <dbReference type="ARBA" id="ARBA00034726"/>
    </source>
</evidence>
<evidence type="ECO:0000313" key="20">
    <source>
        <dbReference type="EMBL" id="EGG23160.1"/>
    </source>
</evidence>
<dbReference type="HAMAP" id="MF_00614">
    <property type="entry name" value="Fen"/>
    <property type="match status" value="1"/>
</dbReference>
<evidence type="ECO:0000256" key="8">
    <source>
        <dbReference type="ARBA" id="ARBA00022839"/>
    </source>
</evidence>